<name>A0A0K1RYU9_9CHRO</name>
<evidence type="ECO:0000313" key="2">
    <source>
        <dbReference type="Proteomes" id="UP000068167"/>
    </source>
</evidence>
<proteinExistence type="predicted"/>
<dbReference type="EMBL" id="CP011339">
    <property type="protein sequence ID" value="AKV67054.1"/>
    <property type="molecule type" value="Genomic_DNA"/>
</dbReference>
<dbReference type="InterPro" id="IPR036527">
    <property type="entry name" value="SCP2_sterol-bd_dom_sf"/>
</dbReference>
<dbReference type="Gene3D" id="3.30.1050.10">
    <property type="entry name" value="SCP2 sterol-binding domain"/>
    <property type="match status" value="1"/>
</dbReference>
<sequence length="127" mass="14770">MNQPLTRFSQEWWSVYQTTWNEQENLGKKFAKLGKVILWFSDRQGVSVCSEWDDQGQIVSLELIEEMDESLPIFSATRENWERFVNQEIGAVKAVMTGLIDYRGSMTIIVKYGRHFDCLAEVAQKVN</sequence>
<evidence type="ECO:0000313" key="1">
    <source>
        <dbReference type="EMBL" id="AKV67054.1"/>
    </source>
</evidence>
<accession>A0A0K1RYU9</accession>
<keyword evidence="2" id="KW-1185">Reference proteome</keyword>
<reference evidence="1 2" key="1">
    <citation type="journal article" date="2016" name="Stand. Genomic Sci.">
        <title>Complete genome sequence and genomic characterization of Microcystis panniformis FACHB 1757 by third-generation sequencing.</title>
        <authorList>
            <person name="Zhang J.Y."/>
            <person name="Guan R."/>
            <person name="Zhang H.J."/>
            <person name="Li H."/>
            <person name="Xiao P."/>
            <person name="Yu G.L."/>
            <person name="Du L."/>
            <person name="Cao D.M."/>
            <person name="Zhu B.C."/>
            <person name="Li R.H."/>
            <person name="Lu Z.H."/>
        </authorList>
    </citation>
    <scope>NUCLEOTIDE SEQUENCE [LARGE SCALE GENOMIC DNA]</scope>
    <source>
        <strain evidence="1 2">FACHB-1757</strain>
    </source>
</reference>
<dbReference type="PATRIC" id="fig|1638788.3.peg.1936"/>
<dbReference type="Proteomes" id="UP000068167">
    <property type="component" value="Chromosome"/>
</dbReference>
<dbReference type="RefSeq" id="WP_052276162.1">
    <property type="nucleotide sequence ID" value="NZ_CP011339.1"/>
</dbReference>
<gene>
    <name evidence="1" type="ORF">VL20_1926</name>
</gene>
<dbReference type="SUPFAM" id="SSF55718">
    <property type="entry name" value="SCP-like"/>
    <property type="match status" value="1"/>
</dbReference>
<dbReference type="KEGG" id="mpk:VL20_1926"/>
<evidence type="ECO:0008006" key="3">
    <source>
        <dbReference type="Google" id="ProtNLM"/>
    </source>
</evidence>
<organism evidence="1 2">
    <name type="scientific">Microcystis panniformis FACHB-1757</name>
    <dbReference type="NCBI Taxonomy" id="1638788"/>
    <lineage>
        <taxon>Bacteria</taxon>
        <taxon>Bacillati</taxon>
        <taxon>Cyanobacteriota</taxon>
        <taxon>Cyanophyceae</taxon>
        <taxon>Oscillatoriophycideae</taxon>
        <taxon>Chroococcales</taxon>
        <taxon>Microcystaceae</taxon>
        <taxon>Microcystis</taxon>
    </lineage>
</organism>
<protein>
    <recommendedName>
        <fullName evidence="3">SCP2 domain-containing protein</fullName>
    </recommendedName>
</protein>
<dbReference type="AlphaFoldDB" id="A0A0K1RYU9"/>